<evidence type="ECO:0000259" key="8">
    <source>
        <dbReference type="Pfam" id="PF06738"/>
    </source>
</evidence>
<evidence type="ECO:0000256" key="5">
    <source>
        <dbReference type="ARBA" id="ARBA00023136"/>
    </source>
</evidence>
<feature type="transmembrane region" description="Helical" evidence="7">
    <location>
        <begin position="233"/>
        <end position="253"/>
    </location>
</feature>
<evidence type="ECO:0000313" key="10">
    <source>
        <dbReference type="Proteomes" id="UP001519308"/>
    </source>
</evidence>
<dbReference type="PANTHER" id="PTHR34390">
    <property type="entry name" value="UPF0442 PROTEIN YJJB-RELATED"/>
    <property type="match status" value="1"/>
</dbReference>
<evidence type="ECO:0000256" key="3">
    <source>
        <dbReference type="ARBA" id="ARBA00022692"/>
    </source>
</evidence>
<evidence type="ECO:0000256" key="7">
    <source>
        <dbReference type="SAM" id="Phobius"/>
    </source>
</evidence>
<evidence type="ECO:0000256" key="6">
    <source>
        <dbReference type="ARBA" id="ARBA00034125"/>
    </source>
</evidence>
<feature type="transmembrane region" description="Helical" evidence="7">
    <location>
        <begin position="165"/>
        <end position="188"/>
    </location>
</feature>
<dbReference type="InterPro" id="IPR010619">
    <property type="entry name" value="ThrE-like_N"/>
</dbReference>
<sequence length="255" mass="27623">MYNDEIVHIAAEAGKIMLENGGETYRVEQTISMICNAYNIKSTESFVTPTVVMISITNQMGETTTVIRRITSRTVNLEKISAINNLSRSLYSSPLLMKDLKDEVKKIESQQRYSEKVSVFAAGITTAFFSLLFGGNIRDFFIAFIAGILITLLSNFLNKLDVNGFFINVLGGALAALIALVFSSLFPGFNVDKIIIGSIMLLVPGLAITNGIRDTIAGDLLSGLSRSLEALMIAAAIAAGTGIVFKIWIYIFGGV</sequence>
<evidence type="ECO:0000256" key="4">
    <source>
        <dbReference type="ARBA" id="ARBA00022989"/>
    </source>
</evidence>
<dbReference type="RefSeq" id="WP_021284347.1">
    <property type="nucleotide sequence ID" value="NZ_JAGGLL010000001.1"/>
</dbReference>
<feature type="domain" description="Threonine/serine exporter-like N-terminal" evidence="8">
    <location>
        <begin position="9"/>
        <end position="247"/>
    </location>
</feature>
<gene>
    <name evidence="9" type="ORF">J2Z44_000214</name>
</gene>
<dbReference type="Pfam" id="PF06738">
    <property type="entry name" value="ThrE"/>
    <property type="match status" value="1"/>
</dbReference>
<accession>A0ABS4JY24</accession>
<keyword evidence="10" id="KW-1185">Reference proteome</keyword>
<keyword evidence="4 7" id="KW-1133">Transmembrane helix</keyword>
<protein>
    <submittedName>
        <fullName evidence="9">Uncharacterized membrane protein YjjP (DUF1212 family)</fullName>
    </submittedName>
</protein>
<dbReference type="PANTHER" id="PTHR34390:SF2">
    <property type="entry name" value="SUCCINATE TRANSPORTER SUBUNIT YJJP-RELATED"/>
    <property type="match status" value="1"/>
</dbReference>
<dbReference type="Proteomes" id="UP001519308">
    <property type="component" value="Unassembled WGS sequence"/>
</dbReference>
<dbReference type="InterPro" id="IPR050539">
    <property type="entry name" value="ThrE_Dicarb/AminoAcid_Exp"/>
</dbReference>
<name>A0ABS4JY24_9CLOT</name>
<keyword evidence="3 7" id="KW-0812">Transmembrane</keyword>
<dbReference type="EMBL" id="JAGGLL010000001">
    <property type="protein sequence ID" value="MBP2020433.1"/>
    <property type="molecule type" value="Genomic_DNA"/>
</dbReference>
<keyword evidence="5 7" id="KW-0472">Membrane</keyword>
<keyword evidence="2" id="KW-1003">Cell membrane</keyword>
<feature type="transmembrane region" description="Helical" evidence="7">
    <location>
        <begin position="117"/>
        <end position="134"/>
    </location>
</feature>
<feature type="transmembrane region" description="Helical" evidence="7">
    <location>
        <begin position="140"/>
        <end position="158"/>
    </location>
</feature>
<evidence type="ECO:0000313" key="9">
    <source>
        <dbReference type="EMBL" id="MBP2020433.1"/>
    </source>
</evidence>
<comment type="subcellular location">
    <subcellularLocation>
        <location evidence="1">Cell membrane</location>
        <topology evidence="1">Multi-pass membrane protein</topology>
    </subcellularLocation>
</comment>
<comment type="caution">
    <text evidence="9">The sequence shown here is derived from an EMBL/GenBank/DDBJ whole genome shotgun (WGS) entry which is preliminary data.</text>
</comment>
<organism evidence="9 10">
    <name type="scientific">Clostridium punense</name>
    <dbReference type="NCBI Taxonomy" id="1054297"/>
    <lineage>
        <taxon>Bacteria</taxon>
        <taxon>Bacillati</taxon>
        <taxon>Bacillota</taxon>
        <taxon>Clostridia</taxon>
        <taxon>Eubacteriales</taxon>
        <taxon>Clostridiaceae</taxon>
        <taxon>Clostridium</taxon>
    </lineage>
</organism>
<evidence type="ECO:0000256" key="2">
    <source>
        <dbReference type="ARBA" id="ARBA00022475"/>
    </source>
</evidence>
<reference evidence="9 10" key="1">
    <citation type="submission" date="2021-03" db="EMBL/GenBank/DDBJ databases">
        <title>Genomic Encyclopedia of Type Strains, Phase IV (KMG-IV): sequencing the most valuable type-strain genomes for metagenomic binning, comparative biology and taxonomic classification.</title>
        <authorList>
            <person name="Goeker M."/>
        </authorList>
    </citation>
    <scope>NUCLEOTIDE SEQUENCE [LARGE SCALE GENOMIC DNA]</scope>
    <source>
        <strain evidence="9 10">DSM 28650</strain>
    </source>
</reference>
<comment type="similarity">
    <text evidence="6">Belongs to the ThrE exporter (TC 2.A.79) family.</text>
</comment>
<evidence type="ECO:0000256" key="1">
    <source>
        <dbReference type="ARBA" id="ARBA00004651"/>
    </source>
</evidence>
<proteinExistence type="inferred from homology"/>